<comment type="similarity">
    <text evidence="2">Belongs to the methyl-accepting chemotaxis (MCP) protein family.</text>
</comment>
<evidence type="ECO:0000256" key="3">
    <source>
        <dbReference type="PROSITE-ProRule" id="PRU00284"/>
    </source>
</evidence>
<evidence type="ECO:0000313" key="8">
    <source>
        <dbReference type="EMBL" id="SHH47139.1"/>
    </source>
</evidence>
<feature type="domain" description="Methyl-accepting transducer" evidence="6">
    <location>
        <begin position="390"/>
        <end position="640"/>
    </location>
</feature>
<dbReference type="PANTHER" id="PTHR32089:SF112">
    <property type="entry name" value="LYSOZYME-LIKE PROTEIN-RELATED"/>
    <property type="match status" value="1"/>
</dbReference>
<dbReference type="STRING" id="1123281.SAMN02745180_00403"/>
<sequence length="680" mass="75189">MDKLQKSSIGRKIAIVVLISLVASIALTTYFSVKDAKKALYNELDESALQIANILAREIDTLNKAEGDMDTILEDYINDIAFLIGNKEYFSNEELEELAEAIGIAEINIVDKSGVIVYSNLPENIGYVYPEKHSMRKILIGHADSIIEKARKSTTNDKMYKYGGRKIEGGAVQIGMFADEIISMKKNLNVEDIVKEIAEDKKIYHIVIMDKGYNTIVDNRGNGTKNLVLSSASKESLEKGKTYATLEWDKDLKKEVYNVYVPNESSSGGFSGATNICLSVDNVKKAVKDNIIKTVIVGIVVAIMALGIMTAFIKKNVLNPLNKLKDLVLKISNLDLRKDENYEILSKNKTELGIMATELDNMRRNLERVINNIYNSSTELLKYSQHISENSNETSVSIEEVAKAVGELAEGAGEQAKESSNGFEKLNRLSEDFEQAIEGSKVLEEHAIQTSRANSENVEVLKDLRETIDENNKMISEIAKKVFSLSESSNSIKDIVNTVNDIAEQTNLLALNAAIEAARAGDAGRGFAVVAEEIRKLAEETHQSTSEVDKIIEEIIDEIQMTKEQMDVANTTLGKSNEVVEETISSFEKINEITEDTLGQIDELANIITGVGKEKEEVVASIESITSIAEESSAATEEVSASIEEQTATIEEIAEMTEQLKDMANKLESLIKEFQVEKCE</sequence>
<proteinExistence type="inferred from homology"/>
<evidence type="ECO:0000256" key="1">
    <source>
        <dbReference type="ARBA" id="ARBA00023224"/>
    </source>
</evidence>
<feature type="transmembrane region" description="Helical" evidence="5">
    <location>
        <begin position="12"/>
        <end position="33"/>
    </location>
</feature>
<dbReference type="PANTHER" id="PTHR32089">
    <property type="entry name" value="METHYL-ACCEPTING CHEMOTAXIS PROTEIN MCPB"/>
    <property type="match status" value="1"/>
</dbReference>
<dbReference type="GO" id="GO:0007165">
    <property type="term" value="P:signal transduction"/>
    <property type="evidence" value="ECO:0007669"/>
    <property type="project" value="UniProtKB-KW"/>
</dbReference>
<dbReference type="SUPFAM" id="SSF58104">
    <property type="entry name" value="Methyl-accepting chemotaxis protein (MCP) signaling domain"/>
    <property type="match status" value="1"/>
</dbReference>
<dbReference type="GO" id="GO:0016020">
    <property type="term" value="C:membrane"/>
    <property type="evidence" value="ECO:0007669"/>
    <property type="project" value="InterPro"/>
</dbReference>
<dbReference type="PROSITE" id="PS50111">
    <property type="entry name" value="CHEMOTAXIS_TRANSDUC_2"/>
    <property type="match status" value="1"/>
</dbReference>
<evidence type="ECO:0000256" key="5">
    <source>
        <dbReference type="SAM" id="Phobius"/>
    </source>
</evidence>
<dbReference type="Gene3D" id="1.10.287.950">
    <property type="entry name" value="Methyl-accepting chemotaxis protein"/>
    <property type="match status" value="1"/>
</dbReference>
<dbReference type="OrthoDB" id="1704515at2"/>
<dbReference type="SMART" id="SM00304">
    <property type="entry name" value="HAMP"/>
    <property type="match status" value="2"/>
</dbReference>
<keyword evidence="5" id="KW-1133">Transmembrane helix</keyword>
<dbReference type="AlphaFoldDB" id="A0A1M5T8T2"/>
<evidence type="ECO:0000256" key="2">
    <source>
        <dbReference type="ARBA" id="ARBA00029447"/>
    </source>
</evidence>
<reference evidence="8 9" key="1">
    <citation type="submission" date="2016-11" db="EMBL/GenBank/DDBJ databases">
        <authorList>
            <person name="Jaros S."/>
            <person name="Januszkiewicz K."/>
            <person name="Wedrychowicz H."/>
        </authorList>
    </citation>
    <scope>NUCLEOTIDE SEQUENCE [LARGE SCALE GENOMIC DNA]</scope>
    <source>
        <strain evidence="8 9">DSM 13106</strain>
    </source>
</reference>
<evidence type="ECO:0000259" key="6">
    <source>
        <dbReference type="PROSITE" id="PS50111"/>
    </source>
</evidence>
<dbReference type="RefSeq" id="WP_072742855.1">
    <property type="nucleotide sequence ID" value="NZ_FQXR01000002.1"/>
</dbReference>
<dbReference type="Pfam" id="PF00015">
    <property type="entry name" value="MCPsignal"/>
    <property type="match status" value="1"/>
</dbReference>
<keyword evidence="4" id="KW-0175">Coiled coil</keyword>
<accession>A0A1M5T8T2</accession>
<feature type="domain" description="HAMP" evidence="7">
    <location>
        <begin position="315"/>
        <end position="371"/>
    </location>
</feature>
<evidence type="ECO:0000259" key="7">
    <source>
        <dbReference type="PROSITE" id="PS50885"/>
    </source>
</evidence>
<dbReference type="PROSITE" id="PS50885">
    <property type="entry name" value="HAMP"/>
    <property type="match status" value="1"/>
</dbReference>
<evidence type="ECO:0000313" key="9">
    <source>
        <dbReference type="Proteomes" id="UP000184389"/>
    </source>
</evidence>
<gene>
    <name evidence="8" type="ORF">SAMN02745180_00403</name>
</gene>
<keyword evidence="1 3" id="KW-0807">Transducer</keyword>
<evidence type="ECO:0000256" key="4">
    <source>
        <dbReference type="SAM" id="Coils"/>
    </source>
</evidence>
<keyword evidence="9" id="KW-1185">Reference proteome</keyword>
<feature type="coiled-coil region" evidence="4">
    <location>
        <begin position="643"/>
        <end position="680"/>
    </location>
</feature>
<dbReference type="Proteomes" id="UP000184389">
    <property type="component" value="Unassembled WGS sequence"/>
</dbReference>
<dbReference type="EMBL" id="FQXR01000002">
    <property type="protein sequence ID" value="SHH47139.1"/>
    <property type="molecule type" value="Genomic_DNA"/>
</dbReference>
<feature type="transmembrane region" description="Helical" evidence="5">
    <location>
        <begin position="291"/>
        <end position="313"/>
    </location>
</feature>
<keyword evidence="5" id="KW-0812">Transmembrane</keyword>
<protein>
    <submittedName>
        <fullName evidence="8">Methyl-accepting chemotaxis protein</fullName>
    </submittedName>
</protein>
<dbReference type="InterPro" id="IPR003660">
    <property type="entry name" value="HAMP_dom"/>
</dbReference>
<dbReference type="SMART" id="SM00283">
    <property type="entry name" value="MA"/>
    <property type="match status" value="1"/>
</dbReference>
<keyword evidence="5" id="KW-0472">Membrane</keyword>
<name>A0A1M5T8T2_9FIRM</name>
<organism evidence="8 9">
    <name type="scientific">Sporanaerobacter acetigenes DSM 13106</name>
    <dbReference type="NCBI Taxonomy" id="1123281"/>
    <lineage>
        <taxon>Bacteria</taxon>
        <taxon>Bacillati</taxon>
        <taxon>Bacillota</taxon>
        <taxon>Tissierellia</taxon>
        <taxon>Tissierellales</taxon>
        <taxon>Sporanaerobacteraceae</taxon>
        <taxon>Sporanaerobacter</taxon>
    </lineage>
</organism>
<dbReference type="InterPro" id="IPR004089">
    <property type="entry name" value="MCPsignal_dom"/>
</dbReference>